<sequence length="783" mass="86381">MLSTYHDTLKAITKDHLRIGVMSISTPIREPPNRPQRPVARLDSFKNPQPRPPPLSKKVLLKDCPNPACGAKDSGEDEDGKTICKNCGTVIMEMNMVSEVSYGLSTGGQHIVHGYHVGADQAVAKRGDVIDPKRLFDSREMTRANGHKYITQIGFALGMPAPLTDSGFNIFKLAVGGFIQGRRIKSVAAVALYIACRVQRDTNQHMLIDLADVIQVNVFTLGHIYKCLIEHLRINNHSYIVQPINPEDLIFRFCQRLDFGEETMRVANDAARIVQRMNRDWMTPGRRPAGICGAALILAARMNNFRRTVREVVYIVKVQEQTIFNRLEEFKGTESSTLTVDEFRTIDLERYADPPAYAKEKDGKKKGGRKRKHVEFDDDGDNAQPTVISSRASSAAPSNTSRHLAIPANTQQQAQIDSQNMPPPPIPIDPSLDASTQRLSEQASSPFRNVTEPPTEVPIASTSSTCQPPEAESSTTKSASEPPTKRRRDRKSKSPVTPPETQPIGESGLEADITAALTDPTNIDHASALHAALESASNPPSPPATQDQPSNRPRQPIPDTEEIFDSEFADDPEVSNCLLTPEEVAIKTRIWTHENREYLRAQTAKLLKAKLDEENGTGRVIVRRIRKRKRIGDMSQYIGENGEEGTPIARTPAEAVGRMMKRRAWSSKVNYDRIVDAYTPSSSSDGSRRGSESLLGDSPGTAMDKFGQVKLTSPGETTEMLGDGNGKGMEGQGEREVDESEMDEQQKELEIIAGEVEEGIDDSEEVDDGDDDPYEGQGGYESD</sequence>
<dbReference type="InterPro" id="IPR036915">
    <property type="entry name" value="Cyclin-like_sf"/>
</dbReference>
<evidence type="ECO:0000256" key="3">
    <source>
        <dbReference type="ARBA" id="ARBA00022723"/>
    </source>
</evidence>
<dbReference type="CDD" id="cd20554">
    <property type="entry name" value="CYCLIN_TFIIIB90_rpt2"/>
    <property type="match status" value="1"/>
</dbReference>
<proteinExistence type="inferred from homology"/>
<name>A0ABR4BIE4_9LECA</name>
<keyword evidence="6" id="KW-0805">Transcription regulation</keyword>
<evidence type="ECO:0000313" key="12">
    <source>
        <dbReference type="EMBL" id="KAL2057590.1"/>
    </source>
</evidence>
<feature type="compositionally biased region" description="Low complexity" evidence="10">
    <location>
        <begin position="469"/>
        <end position="482"/>
    </location>
</feature>
<dbReference type="InterPro" id="IPR013150">
    <property type="entry name" value="TFIIB_cyclin"/>
</dbReference>
<feature type="compositionally biased region" description="Basic and acidic residues" evidence="10">
    <location>
        <begin position="354"/>
        <end position="365"/>
    </location>
</feature>
<feature type="compositionally biased region" description="Polar residues" evidence="10">
    <location>
        <begin position="433"/>
        <end position="448"/>
    </location>
</feature>
<organism evidence="12 13">
    <name type="scientific">Lepraria finkii</name>
    <dbReference type="NCBI Taxonomy" id="1340010"/>
    <lineage>
        <taxon>Eukaryota</taxon>
        <taxon>Fungi</taxon>
        <taxon>Dikarya</taxon>
        <taxon>Ascomycota</taxon>
        <taxon>Pezizomycotina</taxon>
        <taxon>Lecanoromycetes</taxon>
        <taxon>OSLEUM clade</taxon>
        <taxon>Lecanoromycetidae</taxon>
        <taxon>Lecanorales</taxon>
        <taxon>Lecanorineae</taxon>
        <taxon>Stereocaulaceae</taxon>
        <taxon>Lepraria</taxon>
    </lineage>
</organism>
<comment type="similarity">
    <text evidence="2">Belongs to the TFIIB family.</text>
</comment>
<keyword evidence="7" id="KW-0010">Activator</keyword>
<comment type="caution">
    <text evidence="12">The sequence shown here is derived from an EMBL/GenBank/DDBJ whole genome shotgun (WGS) entry which is preliminary data.</text>
</comment>
<feature type="region of interest" description="Disordered" evidence="10">
    <location>
        <begin position="532"/>
        <end position="559"/>
    </location>
</feature>
<dbReference type="InterPro" id="IPR011665">
    <property type="entry name" value="BRF1_TBP-bd_dom"/>
</dbReference>
<dbReference type="Gene3D" id="1.10.472.10">
    <property type="entry name" value="Cyclin-like"/>
    <property type="match status" value="2"/>
</dbReference>
<feature type="domain" description="Cyclin-like" evidence="11">
    <location>
        <begin position="248"/>
        <end position="332"/>
    </location>
</feature>
<feature type="compositionally biased region" description="Polar residues" evidence="10">
    <location>
        <begin position="544"/>
        <end position="553"/>
    </location>
</feature>
<dbReference type="InterPro" id="IPR000812">
    <property type="entry name" value="TFIIB"/>
</dbReference>
<keyword evidence="9" id="KW-0539">Nucleus</keyword>
<keyword evidence="4" id="KW-0863">Zinc-finger</keyword>
<evidence type="ECO:0000256" key="5">
    <source>
        <dbReference type="ARBA" id="ARBA00022833"/>
    </source>
</evidence>
<evidence type="ECO:0000256" key="1">
    <source>
        <dbReference type="ARBA" id="ARBA00004123"/>
    </source>
</evidence>
<evidence type="ECO:0000259" key="11">
    <source>
        <dbReference type="SMART" id="SM00385"/>
    </source>
</evidence>
<feature type="region of interest" description="Disordered" evidence="10">
    <location>
        <begin position="677"/>
        <end position="783"/>
    </location>
</feature>
<protein>
    <recommendedName>
        <fullName evidence="11">Cyclin-like domain-containing protein</fullName>
    </recommendedName>
</protein>
<feature type="compositionally biased region" description="Polar residues" evidence="10">
    <location>
        <begin position="383"/>
        <end position="420"/>
    </location>
</feature>
<feature type="region of interest" description="Disordered" evidence="10">
    <location>
        <begin position="24"/>
        <end position="56"/>
    </location>
</feature>
<feature type="compositionally biased region" description="Acidic residues" evidence="10">
    <location>
        <begin position="755"/>
        <end position="774"/>
    </location>
</feature>
<feature type="domain" description="Cyclin-like" evidence="11">
    <location>
        <begin position="148"/>
        <end position="233"/>
    </location>
</feature>
<evidence type="ECO:0000256" key="8">
    <source>
        <dbReference type="ARBA" id="ARBA00023163"/>
    </source>
</evidence>
<dbReference type="Pfam" id="PF00382">
    <property type="entry name" value="TFIIB"/>
    <property type="match status" value="2"/>
</dbReference>
<dbReference type="PANTHER" id="PTHR11618:SF4">
    <property type="entry name" value="TRANSCRIPTION FACTOR IIIB 90 KDA SUBUNIT"/>
    <property type="match status" value="1"/>
</dbReference>
<evidence type="ECO:0000313" key="13">
    <source>
        <dbReference type="Proteomes" id="UP001590951"/>
    </source>
</evidence>
<dbReference type="EMBL" id="JBHFEH010000004">
    <property type="protein sequence ID" value="KAL2057590.1"/>
    <property type="molecule type" value="Genomic_DNA"/>
</dbReference>
<evidence type="ECO:0000256" key="4">
    <source>
        <dbReference type="ARBA" id="ARBA00022771"/>
    </source>
</evidence>
<reference evidence="12 13" key="1">
    <citation type="submission" date="2024-09" db="EMBL/GenBank/DDBJ databases">
        <title>Rethinking Asexuality: The Enigmatic Case of Functional Sexual Genes in Lepraria (Stereocaulaceae).</title>
        <authorList>
            <person name="Doellman M."/>
            <person name="Sun Y."/>
            <person name="Barcenas-Pena A."/>
            <person name="Lumbsch H.T."/>
            <person name="Grewe F."/>
        </authorList>
    </citation>
    <scope>NUCLEOTIDE SEQUENCE [LARGE SCALE GENOMIC DNA]</scope>
    <source>
        <strain evidence="12 13">Grewe 0041</strain>
    </source>
</reference>
<feature type="region of interest" description="Disordered" evidence="10">
    <location>
        <begin position="354"/>
        <end position="509"/>
    </location>
</feature>
<dbReference type="PANTHER" id="PTHR11618">
    <property type="entry name" value="TRANSCRIPTION INITIATION FACTOR IIB-RELATED"/>
    <property type="match status" value="1"/>
</dbReference>
<keyword evidence="5" id="KW-0862">Zinc</keyword>
<evidence type="ECO:0000256" key="9">
    <source>
        <dbReference type="ARBA" id="ARBA00023242"/>
    </source>
</evidence>
<accession>A0ABR4BIE4</accession>
<evidence type="ECO:0000256" key="10">
    <source>
        <dbReference type="SAM" id="MobiDB-lite"/>
    </source>
</evidence>
<keyword evidence="13" id="KW-1185">Reference proteome</keyword>
<dbReference type="InterPro" id="IPR013763">
    <property type="entry name" value="Cyclin-like_dom"/>
</dbReference>
<dbReference type="Proteomes" id="UP001590951">
    <property type="component" value="Unassembled WGS sequence"/>
</dbReference>
<gene>
    <name evidence="12" type="ORF">ABVK25_001974</name>
</gene>
<evidence type="ECO:0000256" key="2">
    <source>
        <dbReference type="ARBA" id="ARBA00010857"/>
    </source>
</evidence>
<comment type="subcellular location">
    <subcellularLocation>
        <location evidence="1">Nucleus</location>
    </subcellularLocation>
</comment>
<dbReference type="Pfam" id="PF07741">
    <property type="entry name" value="BRF1"/>
    <property type="match status" value="1"/>
</dbReference>
<dbReference type="SUPFAM" id="SSF47954">
    <property type="entry name" value="Cyclin-like"/>
    <property type="match status" value="2"/>
</dbReference>
<dbReference type="Gene3D" id="1.20.5.650">
    <property type="entry name" value="Single helix bin"/>
    <property type="match status" value="1"/>
</dbReference>
<dbReference type="SMART" id="SM00385">
    <property type="entry name" value="CYCLIN"/>
    <property type="match status" value="2"/>
</dbReference>
<evidence type="ECO:0000256" key="7">
    <source>
        <dbReference type="ARBA" id="ARBA00023159"/>
    </source>
</evidence>
<keyword evidence="8" id="KW-0804">Transcription</keyword>
<evidence type="ECO:0000256" key="6">
    <source>
        <dbReference type="ARBA" id="ARBA00023015"/>
    </source>
</evidence>
<keyword evidence="3" id="KW-0479">Metal-binding</keyword>